<comment type="similarity">
    <text evidence="5">In the N-terminal section; belongs to the acetate CoA ligase alpha subunit family.</text>
</comment>
<evidence type="ECO:0000256" key="2">
    <source>
        <dbReference type="ARBA" id="ARBA00022598"/>
    </source>
</evidence>
<keyword evidence="4" id="KW-0067">ATP-binding</keyword>
<dbReference type="Proteomes" id="UP000630142">
    <property type="component" value="Unassembled WGS sequence"/>
</dbReference>
<protein>
    <submittedName>
        <fullName evidence="7">6-carboxyhexanoate--CoA ligase</fullName>
    </submittedName>
</protein>
<dbReference type="Gene3D" id="3.30.1490.20">
    <property type="entry name" value="ATP-grasp fold, A domain"/>
    <property type="match status" value="1"/>
</dbReference>
<evidence type="ECO:0000256" key="5">
    <source>
        <dbReference type="ARBA" id="ARBA00060888"/>
    </source>
</evidence>
<accession>A0A8J3DZ29</accession>
<reference evidence="7" key="2">
    <citation type="submission" date="2020-09" db="EMBL/GenBank/DDBJ databases">
        <authorList>
            <person name="Sun Q."/>
            <person name="Kim S."/>
        </authorList>
    </citation>
    <scope>NUCLEOTIDE SEQUENCE</scope>
    <source>
        <strain evidence="7">KCTC 42249</strain>
    </source>
</reference>
<dbReference type="GO" id="GO:0016874">
    <property type="term" value="F:ligase activity"/>
    <property type="evidence" value="ECO:0007669"/>
    <property type="project" value="UniProtKB-KW"/>
</dbReference>
<name>A0A8J3DZ29_9HYPH</name>
<comment type="caution">
    <text evidence="7">The sequence shown here is derived from an EMBL/GenBank/DDBJ whole genome shotgun (WGS) entry which is preliminary data.</text>
</comment>
<dbReference type="AlphaFoldDB" id="A0A8J3DZ29"/>
<reference evidence="7" key="1">
    <citation type="journal article" date="2014" name="Int. J. Syst. Evol. Microbiol.">
        <title>Complete genome sequence of Corynebacterium casei LMG S-19264T (=DSM 44701T), isolated from a smear-ripened cheese.</title>
        <authorList>
            <consortium name="US DOE Joint Genome Institute (JGI-PGF)"/>
            <person name="Walter F."/>
            <person name="Albersmeier A."/>
            <person name="Kalinowski J."/>
            <person name="Ruckert C."/>
        </authorList>
    </citation>
    <scope>NUCLEOTIDE SEQUENCE</scope>
    <source>
        <strain evidence="7">KCTC 42249</strain>
    </source>
</reference>
<dbReference type="PANTHER" id="PTHR43334:SF1">
    <property type="entry name" value="3-HYDROXYPROPIONATE--COA LIGASE [ADP-FORMING]"/>
    <property type="match status" value="1"/>
</dbReference>
<keyword evidence="2 7" id="KW-0436">Ligase</keyword>
<feature type="domain" description="CoA-binding" evidence="6">
    <location>
        <begin position="8"/>
        <end position="103"/>
    </location>
</feature>
<dbReference type="InterPro" id="IPR036291">
    <property type="entry name" value="NAD(P)-bd_dom_sf"/>
</dbReference>
<dbReference type="FunFam" id="3.30.1490.20:FF:000020">
    <property type="entry name" value="Protein lysine acetyltransferase"/>
    <property type="match status" value="1"/>
</dbReference>
<evidence type="ECO:0000259" key="6">
    <source>
        <dbReference type="SMART" id="SM00881"/>
    </source>
</evidence>
<evidence type="ECO:0000256" key="3">
    <source>
        <dbReference type="ARBA" id="ARBA00022741"/>
    </source>
</evidence>
<dbReference type="GO" id="GO:0006099">
    <property type="term" value="P:tricarboxylic acid cycle"/>
    <property type="evidence" value="ECO:0007669"/>
    <property type="project" value="UniProtKB-KW"/>
</dbReference>
<dbReference type="SMART" id="SM00881">
    <property type="entry name" value="CoA_binding"/>
    <property type="match status" value="1"/>
</dbReference>
<dbReference type="Gene3D" id="3.40.50.720">
    <property type="entry name" value="NAD(P)-binding Rossmann-like Domain"/>
    <property type="match status" value="1"/>
</dbReference>
<dbReference type="Pfam" id="PF13380">
    <property type="entry name" value="CoA_binding_2"/>
    <property type="match status" value="1"/>
</dbReference>
<dbReference type="SUPFAM" id="SSF52210">
    <property type="entry name" value="Succinyl-CoA synthetase domains"/>
    <property type="match status" value="2"/>
</dbReference>
<dbReference type="InterPro" id="IPR032875">
    <property type="entry name" value="Succ_CoA_lig_flav_dom"/>
</dbReference>
<dbReference type="EMBL" id="BMZQ01000004">
    <property type="protein sequence ID" value="GHD22384.1"/>
    <property type="molecule type" value="Genomic_DNA"/>
</dbReference>
<proteinExistence type="inferred from homology"/>
<dbReference type="Gene3D" id="3.30.470.20">
    <property type="entry name" value="ATP-grasp fold, B domain"/>
    <property type="match status" value="1"/>
</dbReference>
<dbReference type="Pfam" id="PF13549">
    <property type="entry name" value="ATP-grasp_5"/>
    <property type="match status" value="1"/>
</dbReference>
<dbReference type="InterPro" id="IPR013815">
    <property type="entry name" value="ATP_grasp_subdomain_1"/>
</dbReference>
<keyword evidence="1" id="KW-0816">Tricarboxylic acid cycle</keyword>
<evidence type="ECO:0000256" key="4">
    <source>
        <dbReference type="ARBA" id="ARBA00022840"/>
    </source>
</evidence>
<dbReference type="GO" id="GO:0005524">
    <property type="term" value="F:ATP binding"/>
    <property type="evidence" value="ECO:0007669"/>
    <property type="project" value="UniProtKB-KW"/>
</dbReference>
<dbReference type="SUPFAM" id="SSF51735">
    <property type="entry name" value="NAD(P)-binding Rossmann-fold domains"/>
    <property type="match status" value="1"/>
</dbReference>
<keyword evidence="8" id="KW-1185">Reference proteome</keyword>
<dbReference type="InterPro" id="IPR051538">
    <property type="entry name" value="Acyl-CoA_Synth/Transferase"/>
</dbReference>
<dbReference type="PANTHER" id="PTHR43334">
    <property type="entry name" value="ACETATE--COA LIGASE [ADP-FORMING]"/>
    <property type="match status" value="1"/>
</dbReference>
<sequence>MIQDLRPLMAPRSVAVVGATERAGASAGYVMRNLIGMNYAGRILPVHPRESSVFGYKAAPSISALDEAPDCVVIGIGAAHVAGVLQEAGQRGTRAAVVLASGFGEVGETGAALEAELTEVARRHGMVLCGPNCLGLVSLANGAALYSSTLDPAMKRGRMALISASGASAIALGNSGRVGVSALVSMGNAPVTSLGDYLRWFAQDPETDVIGLVIEGIRDPASIASAMEAVHAAGKTAIALRVGRSAEGQRATAAHTGALAGAAEAQAAFLARVGIVDLPDMDSFIEAGVLCSGGKRPKAGAVAVVGVSGGGVAHVTDIASEVGLHLATLAPETVERLRVLLPDFATPQNPLDVTGAAFGDPNVYRGALDALDADPKVAVTIAAQDAPPGLSPAIAAEYSGIAGAVATYAGNTPVIAMSNLSAGVHPDVAAAYGDAVRLHGTRATLTAIARCQAASRTVTWHGASAGDAPLDAEPGPINEAVARAIFAEIGLNGPTGEVAATADEAVAIAERIGSKVAMKIASPDIAHKTEAGGVVLGVEGGEAAGVIFERIMASARAYAPDARLDGALVQEMVTGGVEVLLGLVQHPPFGPGLVVGAGGTLTELMQDAAFDLLPIDAERAEAMIARTRLAKLLAGMRGAPAADRRALVDAMVALSEFGERHAAAIEAVDLNPVAVLPEGKGIRLLDSLILRA</sequence>
<gene>
    <name evidence="7" type="ORF">GCM10016234_36780</name>
</gene>
<organism evidence="7 8">
    <name type="scientific">Tianweitania populi</name>
    <dbReference type="NCBI Taxonomy" id="1607949"/>
    <lineage>
        <taxon>Bacteria</taxon>
        <taxon>Pseudomonadati</taxon>
        <taxon>Pseudomonadota</taxon>
        <taxon>Alphaproteobacteria</taxon>
        <taxon>Hyphomicrobiales</taxon>
        <taxon>Phyllobacteriaceae</taxon>
        <taxon>Tianweitania</taxon>
    </lineage>
</organism>
<dbReference type="InterPro" id="IPR016102">
    <property type="entry name" value="Succinyl-CoA_synth-like"/>
</dbReference>
<evidence type="ECO:0000313" key="7">
    <source>
        <dbReference type="EMBL" id="GHD22384.1"/>
    </source>
</evidence>
<dbReference type="Gene3D" id="3.40.50.261">
    <property type="entry name" value="Succinyl-CoA synthetase domains"/>
    <property type="match status" value="2"/>
</dbReference>
<dbReference type="SUPFAM" id="SSF56059">
    <property type="entry name" value="Glutathione synthetase ATP-binding domain-like"/>
    <property type="match status" value="1"/>
</dbReference>
<dbReference type="RefSeq" id="WP_189506813.1">
    <property type="nucleotide sequence ID" value="NZ_JBHRUN010000001.1"/>
</dbReference>
<evidence type="ECO:0000313" key="8">
    <source>
        <dbReference type="Proteomes" id="UP000630142"/>
    </source>
</evidence>
<evidence type="ECO:0000256" key="1">
    <source>
        <dbReference type="ARBA" id="ARBA00022532"/>
    </source>
</evidence>
<dbReference type="Pfam" id="PF13607">
    <property type="entry name" value="Succ_CoA_lig"/>
    <property type="match status" value="1"/>
</dbReference>
<keyword evidence="3" id="KW-0547">Nucleotide-binding</keyword>
<dbReference type="InterPro" id="IPR003781">
    <property type="entry name" value="CoA-bd"/>
</dbReference>